<feature type="domain" description="NADP-dependent oxidoreductase" evidence="4">
    <location>
        <begin position="455"/>
        <end position="691"/>
    </location>
</feature>
<evidence type="ECO:0000259" key="4">
    <source>
        <dbReference type="Pfam" id="PF00248"/>
    </source>
</evidence>
<reference evidence="5" key="1">
    <citation type="submission" date="2023-08" db="EMBL/GenBank/DDBJ databases">
        <authorList>
            <person name="Chen Y."/>
            <person name="Shah S."/>
            <person name="Dougan E. K."/>
            <person name="Thang M."/>
            <person name="Chan C."/>
        </authorList>
    </citation>
    <scope>NUCLEOTIDE SEQUENCE</scope>
</reference>
<dbReference type="InterPro" id="IPR023210">
    <property type="entry name" value="NADP_OxRdtase_dom"/>
</dbReference>
<dbReference type="EMBL" id="CAUJNA010002824">
    <property type="protein sequence ID" value="CAJ1394405.1"/>
    <property type="molecule type" value="Genomic_DNA"/>
</dbReference>
<dbReference type="InterPro" id="IPR020471">
    <property type="entry name" value="AKR"/>
</dbReference>
<keyword evidence="6" id="KW-1185">Reference proteome</keyword>
<evidence type="ECO:0000313" key="6">
    <source>
        <dbReference type="Proteomes" id="UP001178507"/>
    </source>
</evidence>
<proteinExistence type="inferred from homology"/>
<keyword evidence="2" id="KW-0521">NADP</keyword>
<dbReference type="SUPFAM" id="SSF51430">
    <property type="entry name" value="NAD(P)-linked oxidoreductase"/>
    <property type="match status" value="1"/>
</dbReference>
<dbReference type="Proteomes" id="UP001178507">
    <property type="component" value="Unassembled WGS sequence"/>
</dbReference>
<organism evidence="5 6">
    <name type="scientific">Effrenium voratum</name>
    <dbReference type="NCBI Taxonomy" id="2562239"/>
    <lineage>
        <taxon>Eukaryota</taxon>
        <taxon>Sar</taxon>
        <taxon>Alveolata</taxon>
        <taxon>Dinophyceae</taxon>
        <taxon>Suessiales</taxon>
        <taxon>Symbiodiniaceae</taxon>
        <taxon>Effrenium</taxon>
    </lineage>
</organism>
<dbReference type="InterPro" id="IPR036812">
    <property type="entry name" value="NAD(P)_OxRdtase_dom_sf"/>
</dbReference>
<dbReference type="PANTHER" id="PTHR43827:SF3">
    <property type="entry name" value="NADP-DEPENDENT OXIDOREDUCTASE DOMAIN-CONTAINING PROTEIN"/>
    <property type="match status" value="1"/>
</dbReference>
<name>A0AA36IV12_9DINO</name>
<protein>
    <recommendedName>
        <fullName evidence="4">NADP-dependent oxidoreductase domain-containing protein</fullName>
    </recommendedName>
</protein>
<evidence type="ECO:0000256" key="1">
    <source>
        <dbReference type="ARBA" id="ARBA00007905"/>
    </source>
</evidence>
<comment type="caution">
    <text evidence="5">The sequence shown here is derived from an EMBL/GenBank/DDBJ whole genome shotgun (WGS) entry which is preliminary data.</text>
</comment>
<dbReference type="AlphaFoldDB" id="A0AA36IV12"/>
<comment type="similarity">
    <text evidence="1">Belongs to the aldo/keto reductase family.</text>
</comment>
<dbReference type="PANTHER" id="PTHR43827">
    <property type="entry name" value="2,5-DIKETO-D-GLUCONIC ACID REDUCTASE"/>
    <property type="match status" value="1"/>
</dbReference>
<gene>
    <name evidence="5" type="ORF">EVOR1521_LOCUS19064</name>
</gene>
<dbReference type="Pfam" id="PF00248">
    <property type="entry name" value="Aldo_ket_red"/>
    <property type="match status" value="1"/>
</dbReference>
<evidence type="ECO:0000256" key="2">
    <source>
        <dbReference type="ARBA" id="ARBA00022857"/>
    </source>
</evidence>
<accession>A0AA36IV12</accession>
<dbReference type="GO" id="GO:0016616">
    <property type="term" value="F:oxidoreductase activity, acting on the CH-OH group of donors, NAD or NADP as acceptor"/>
    <property type="evidence" value="ECO:0007669"/>
    <property type="project" value="UniProtKB-ARBA"/>
</dbReference>
<sequence>MREGSLGRFAPTVHGHLFFGLLAQMVPSSGWNSATPWRLRLLPYSRERLSYQRLAAHRAAVFVPAVWYGKLTFKDLITMEIPLFMPDLHLQESISARHPLWGCGRWELGRIFCTSVRVSHRLPQSSFFRHPHVQRFRSAVDLVYQLASLDCFALEKISAQMKTWNAMLLKEDLDFWSGALQALATPKAAAPSEVEFSLPELPSPDCGDPLAAHCSGLKDSEGELTEEACCAEASATSWRARKLQEAVLAPGSDRSAPVCHAPSARHAAVIASRTCSAPRANAGLGAVYPLRGFPKGHKDGHRTLRQETASIIFRRLRSDARCGQHPQLMIQDQDQRKRQGRRKLQLLCSMRRSCISWTSEQPAAKSPKMDWLLLAEGVLNWSFSTPLEHKMAARGREEIPSCLRRSLALAPLLFGPLGPSEVRAEGLRVAGSEKLMPRIGYGTCCRPTSRGEPLIQGVKAYLAAGGRLIDTAQVYGNHLDIAEAIRQSGVPRDELWVTSKVKVQNCYTPKDVVQAVATSLEQLDLSYLDLMLLHGGDGWGIDPRRDLRLWRGLQDAQQAGTVHSIGLSNHNQEEIERLISKTGVKPAVNQLEFHPWVPEETKDLVKWCQNTGIVVTAYGSLGGSSNQARGEVVSQVAKKYGKTNAQVLLRWALDQQVAVIPGASSEQHIREDLDLEGFQLSPQDLAQLTAAEMPPRFTRWRNCNQGCAA</sequence>
<evidence type="ECO:0000256" key="3">
    <source>
        <dbReference type="ARBA" id="ARBA00023002"/>
    </source>
</evidence>
<dbReference type="CDD" id="cd19071">
    <property type="entry name" value="AKR_AKR1-5-like"/>
    <property type="match status" value="1"/>
</dbReference>
<evidence type="ECO:0000313" key="5">
    <source>
        <dbReference type="EMBL" id="CAJ1394405.1"/>
    </source>
</evidence>
<dbReference type="Gene3D" id="3.20.20.100">
    <property type="entry name" value="NADP-dependent oxidoreductase domain"/>
    <property type="match status" value="1"/>
</dbReference>
<keyword evidence="3" id="KW-0560">Oxidoreductase</keyword>
<dbReference type="PRINTS" id="PR00069">
    <property type="entry name" value="ALDKETRDTASE"/>
</dbReference>